<keyword evidence="3" id="KW-1185">Reference proteome</keyword>
<accession>I0JRD0</accession>
<evidence type="ECO:0000256" key="1">
    <source>
        <dbReference type="SAM" id="Phobius"/>
    </source>
</evidence>
<protein>
    <submittedName>
        <fullName evidence="2">Uncharacterized protein</fullName>
    </submittedName>
</protein>
<dbReference type="HOGENOM" id="CLU_3200534_0_0_9"/>
<gene>
    <name evidence="2" type="ordered locus">HBHAL_4359</name>
</gene>
<dbReference type="KEGG" id="hhd:HBHAL_4359"/>
<dbReference type="Proteomes" id="UP000007397">
    <property type="component" value="Chromosome"/>
</dbReference>
<sequence length="45" mass="5342">MDDIDYLSLFLYQFILIVMFPGLHPISTDAHRTPFAFSFLVHKQR</sequence>
<evidence type="ECO:0000313" key="2">
    <source>
        <dbReference type="EMBL" id="CCG46700.1"/>
    </source>
</evidence>
<dbReference type="AlphaFoldDB" id="I0JRD0"/>
<dbReference type="EMBL" id="HE717023">
    <property type="protein sequence ID" value="CCG46700.1"/>
    <property type="molecule type" value="Genomic_DNA"/>
</dbReference>
<name>I0JRD0_HALH3</name>
<feature type="transmembrane region" description="Helical" evidence="1">
    <location>
        <begin position="6"/>
        <end position="23"/>
    </location>
</feature>
<proteinExistence type="predicted"/>
<organism evidence="2 3">
    <name type="scientific">Halobacillus halophilus (strain ATCC 35676 / DSM 2266 / JCM 20832 / KCTC 3685 / LMG 17431 / NBRC 102448 / NCIMB 2269)</name>
    <name type="common">Sporosarcina halophila</name>
    <dbReference type="NCBI Taxonomy" id="866895"/>
    <lineage>
        <taxon>Bacteria</taxon>
        <taxon>Bacillati</taxon>
        <taxon>Bacillota</taxon>
        <taxon>Bacilli</taxon>
        <taxon>Bacillales</taxon>
        <taxon>Bacillaceae</taxon>
        <taxon>Halobacillus</taxon>
    </lineage>
</organism>
<keyword evidence="1" id="KW-0472">Membrane</keyword>
<keyword evidence="1" id="KW-0812">Transmembrane</keyword>
<evidence type="ECO:0000313" key="3">
    <source>
        <dbReference type="Proteomes" id="UP000007397"/>
    </source>
</evidence>
<keyword evidence="1" id="KW-1133">Transmembrane helix</keyword>
<reference evidence="2 3" key="1">
    <citation type="journal article" date="2013" name="Environ. Microbiol.">
        <title>Chloride and organic osmolytes: a hybrid strategy to cope with elevated salinities by the moderately halophilic, chloride-dependent bacterium Halobacillus halophilus.</title>
        <authorList>
            <person name="Saum S.H."/>
            <person name="Pfeiffer F."/>
            <person name="Palm P."/>
            <person name="Rampp M."/>
            <person name="Schuster S.C."/>
            <person name="Muller V."/>
            <person name="Oesterhelt D."/>
        </authorList>
    </citation>
    <scope>NUCLEOTIDE SEQUENCE [LARGE SCALE GENOMIC DNA]</scope>
    <source>
        <strain evidence="3">ATCC 35676 / DSM 2266 / JCM 20832 / KCTC 3685 / LMG 17431 / NBRC 102448 / NCIMB 2269</strain>
    </source>
</reference>